<accession>A0A438D4X0</accession>
<evidence type="ECO:0000313" key="3">
    <source>
        <dbReference type="EMBL" id="RVW30471.1"/>
    </source>
</evidence>
<evidence type="ECO:0000256" key="1">
    <source>
        <dbReference type="SAM" id="MobiDB-lite"/>
    </source>
</evidence>
<dbReference type="InterPro" id="IPR031142">
    <property type="entry name" value="SPX_prot"/>
</dbReference>
<dbReference type="GO" id="GO:0016036">
    <property type="term" value="P:cellular response to phosphate starvation"/>
    <property type="evidence" value="ECO:0007669"/>
    <property type="project" value="InterPro"/>
</dbReference>
<sequence>MPIQTAFSLRLFFTPRHSCFAGGHTAMKFGKEFRTHLEETLPEWRDKFLCYKPLKKLLKTIPTAADSLPPPHDFRLLEGSADVDDVHGHHENRPLMDLQEWFVRILNEELEKFNDFYVDKEEEFVIRLQELKERIEQVKEKSIKGGVLTSESEFSEEMMDIRKDFVAIHGEMVLLKNYSSLNFAGLVKILKKYDKRTGGLLSLPFTQLALNQPFFTTEPLTRLVRECEANLELLFPLEAEVIESTPTLRNQTNQLLNDLPNLSSDTPSSLGEETGDIYRSTLAAMKAIRGLRKASSTCNPLSFASFFGNQDDESAGAVTAENSASNSLATLQSGEEADQEDANSRKQN</sequence>
<organism evidence="3 4">
    <name type="scientific">Vitis vinifera</name>
    <name type="common">Grape</name>
    <dbReference type="NCBI Taxonomy" id="29760"/>
    <lineage>
        <taxon>Eukaryota</taxon>
        <taxon>Viridiplantae</taxon>
        <taxon>Streptophyta</taxon>
        <taxon>Embryophyta</taxon>
        <taxon>Tracheophyta</taxon>
        <taxon>Spermatophyta</taxon>
        <taxon>Magnoliopsida</taxon>
        <taxon>eudicotyledons</taxon>
        <taxon>Gunneridae</taxon>
        <taxon>Pentapetalae</taxon>
        <taxon>rosids</taxon>
        <taxon>Vitales</taxon>
        <taxon>Vitaceae</taxon>
        <taxon>Viteae</taxon>
        <taxon>Vitis</taxon>
    </lineage>
</organism>
<protein>
    <submittedName>
        <fullName evidence="3">SPX domain-containing protein 4</fullName>
    </submittedName>
</protein>
<dbReference type="PROSITE" id="PS51382">
    <property type="entry name" value="SPX"/>
    <property type="match status" value="1"/>
</dbReference>
<dbReference type="InterPro" id="IPR004331">
    <property type="entry name" value="SPX_dom"/>
</dbReference>
<dbReference type="CDD" id="cd14481">
    <property type="entry name" value="SPX_AtSPX1_like"/>
    <property type="match status" value="1"/>
</dbReference>
<comment type="caution">
    <text evidence="3">The sequence shown here is derived from an EMBL/GenBank/DDBJ whole genome shotgun (WGS) entry which is preliminary data.</text>
</comment>
<dbReference type="Proteomes" id="UP000288805">
    <property type="component" value="Unassembled WGS sequence"/>
</dbReference>
<evidence type="ECO:0000259" key="2">
    <source>
        <dbReference type="PROSITE" id="PS51382"/>
    </source>
</evidence>
<feature type="domain" description="SPX" evidence="2">
    <location>
        <begin position="27"/>
        <end position="207"/>
    </location>
</feature>
<reference evidence="3 4" key="1">
    <citation type="journal article" date="2018" name="PLoS Genet.">
        <title>Population sequencing reveals clonal diversity and ancestral inbreeding in the grapevine cultivar Chardonnay.</title>
        <authorList>
            <person name="Roach M.J."/>
            <person name="Johnson D.L."/>
            <person name="Bohlmann J."/>
            <person name="van Vuuren H.J."/>
            <person name="Jones S.J."/>
            <person name="Pretorius I.S."/>
            <person name="Schmidt S.A."/>
            <person name="Borneman A.R."/>
        </authorList>
    </citation>
    <scope>NUCLEOTIDE SEQUENCE [LARGE SCALE GENOMIC DNA]</scope>
    <source>
        <strain evidence="4">cv. Chardonnay</strain>
        <tissue evidence="3">Leaf</tissue>
    </source>
</reference>
<dbReference type="AlphaFoldDB" id="A0A438D4X0"/>
<dbReference type="EMBL" id="QGNW01001797">
    <property type="protein sequence ID" value="RVW30471.1"/>
    <property type="molecule type" value="Genomic_DNA"/>
</dbReference>
<feature type="region of interest" description="Disordered" evidence="1">
    <location>
        <begin position="314"/>
        <end position="348"/>
    </location>
</feature>
<name>A0A438D4X0_VITVI</name>
<dbReference type="PANTHER" id="PTHR45978">
    <property type="entry name" value="SPX DOMAIN-CONTAINING PROTEIN 3"/>
    <property type="match status" value="1"/>
</dbReference>
<feature type="compositionally biased region" description="Polar residues" evidence="1">
    <location>
        <begin position="320"/>
        <end position="333"/>
    </location>
</feature>
<evidence type="ECO:0000313" key="4">
    <source>
        <dbReference type="Proteomes" id="UP000288805"/>
    </source>
</evidence>
<proteinExistence type="predicted"/>
<dbReference type="OrthoDB" id="6493944at2759"/>
<dbReference type="Pfam" id="PF03105">
    <property type="entry name" value="SPX"/>
    <property type="match status" value="3"/>
</dbReference>
<dbReference type="PANTHER" id="PTHR45978:SF7">
    <property type="entry name" value="SPX DOMAIN-CONTAINING PROTEIN 4"/>
    <property type="match status" value="1"/>
</dbReference>
<gene>
    <name evidence="3" type="primary">SPX4_0</name>
    <name evidence="3" type="ORF">CK203_090824</name>
</gene>